<dbReference type="GO" id="GO:0000156">
    <property type="term" value="F:phosphorelay response regulator activity"/>
    <property type="evidence" value="ECO:0007669"/>
    <property type="project" value="TreeGrafter"/>
</dbReference>
<keyword evidence="3" id="KW-0805">Transcription regulation</keyword>
<keyword evidence="5" id="KW-0804">Transcription</keyword>
<dbReference type="InterPro" id="IPR036388">
    <property type="entry name" value="WH-like_DNA-bd_sf"/>
</dbReference>
<dbReference type="GO" id="GO:0000976">
    <property type="term" value="F:transcription cis-regulatory region binding"/>
    <property type="evidence" value="ECO:0007669"/>
    <property type="project" value="TreeGrafter"/>
</dbReference>
<keyword evidence="2" id="KW-0902">Two-component regulatory system</keyword>
<gene>
    <name evidence="10" type="ORF">BLA60_08515</name>
</gene>
<dbReference type="GO" id="GO:0006355">
    <property type="term" value="P:regulation of DNA-templated transcription"/>
    <property type="evidence" value="ECO:0007669"/>
    <property type="project" value="InterPro"/>
</dbReference>
<comment type="caution">
    <text evidence="10">The sequence shown here is derived from an EMBL/GenBank/DDBJ whole genome shotgun (WGS) entry which is preliminary data.</text>
</comment>
<keyword evidence="4 7" id="KW-0238">DNA-binding</keyword>
<dbReference type="InterPro" id="IPR001789">
    <property type="entry name" value="Sig_transdc_resp-reg_receiver"/>
</dbReference>
<organism evidence="10 11">
    <name type="scientific">Actinophytocola xinjiangensis</name>
    <dbReference type="NCBI Taxonomy" id="485602"/>
    <lineage>
        <taxon>Bacteria</taxon>
        <taxon>Bacillati</taxon>
        <taxon>Actinomycetota</taxon>
        <taxon>Actinomycetes</taxon>
        <taxon>Pseudonocardiales</taxon>
        <taxon>Pseudonocardiaceae</taxon>
    </lineage>
</organism>
<dbReference type="Pfam" id="PF00486">
    <property type="entry name" value="Trans_reg_C"/>
    <property type="match status" value="1"/>
</dbReference>
<evidence type="ECO:0000256" key="3">
    <source>
        <dbReference type="ARBA" id="ARBA00023015"/>
    </source>
</evidence>
<dbReference type="InterPro" id="IPR011006">
    <property type="entry name" value="CheY-like_superfamily"/>
</dbReference>
<keyword evidence="11" id="KW-1185">Reference proteome</keyword>
<evidence type="ECO:0000256" key="4">
    <source>
        <dbReference type="ARBA" id="ARBA00023125"/>
    </source>
</evidence>
<name>A0A7Z0WPM1_9PSEU</name>
<evidence type="ECO:0000256" key="5">
    <source>
        <dbReference type="ARBA" id="ARBA00023163"/>
    </source>
</evidence>
<evidence type="ECO:0000313" key="10">
    <source>
        <dbReference type="EMBL" id="OLF12057.1"/>
    </source>
</evidence>
<protein>
    <submittedName>
        <fullName evidence="10">DNA-binding response regulator</fullName>
    </submittedName>
</protein>
<dbReference type="GO" id="GO:0005829">
    <property type="term" value="C:cytosol"/>
    <property type="evidence" value="ECO:0007669"/>
    <property type="project" value="TreeGrafter"/>
</dbReference>
<dbReference type="GO" id="GO:0032993">
    <property type="term" value="C:protein-DNA complex"/>
    <property type="evidence" value="ECO:0007669"/>
    <property type="project" value="TreeGrafter"/>
</dbReference>
<dbReference type="CDD" id="cd00383">
    <property type="entry name" value="trans_reg_C"/>
    <property type="match status" value="1"/>
</dbReference>
<dbReference type="PANTHER" id="PTHR48111:SF1">
    <property type="entry name" value="TWO-COMPONENT RESPONSE REGULATOR ORR33"/>
    <property type="match status" value="1"/>
</dbReference>
<sequence>MRVLVVEDDDGVAASLVGALKSKGHLPDRVARGADALLRHRDADIMLLDLELPDIHGLDVVRKLRKVSPLPLIVITAHGEEHLKVSALNLGADDYLVKPIGLGELVARIRAVTRRAATEAEPGAVTTRDLTIDLPARRVLAGDGREIELTPKEFDVLAVLARHCGVAVSRQQLLDTVWGDAYVTVNRSLDVHMTALRTKLARPGIITTIRGYGYRLEG</sequence>
<dbReference type="InterPro" id="IPR001867">
    <property type="entry name" value="OmpR/PhoB-type_DNA-bd"/>
</dbReference>
<dbReference type="RefSeq" id="WP_075132246.1">
    <property type="nucleotide sequence ID" value="NZ_MSIF01000003.1"/>
</dbReference>
<feature type="domain" description="Response regulatory" evidence="8">
    <location>
        <begin position="2"/>
        <end position="113"/>
    </location>
</feature>
<evidence type="ECO:0000313" key="11">
    <source>
        <dbReference type="Proteomes" id="UP000185696"/>
    </source>
</evidence>
<evidence type="ECO:0000256" key="7">
    <source>
        <dbReference type="PROSITE-ProRule" id="PRU01091"/>
    </source>
</evidence>
<dbReference type="Gene3D" id="6.10.250.690">
    <property type="match status" value="1"/>
</dbReference>
<dbReference type="SUPFAM" id="SSF52172">
    <property type="entry name" value="CheY-like"/>
    <property type="match status" value="1"/>
</dbReference>
<dbReference type="Gene3D" id="1.10.10.10">
    <property type="entry name" value="Winged helix-like DNA-binding domain superfamily/Winged helix DNA-binding domain"/>
    <property type="match status" value="1"/>
</dbReference>
<dbReference type="Gene3D" id="3.40.50.2300">
    <property type="match status" value="1"/>
</dbReference>
<dbReference type="PROSITE" id="PS50110">
    <property type="entry name" value="RESPONSE_REGULATORY"/>
    <property type="match status" value="1"/>
</dbReference>
<evidence type="ECO:0000256" key="6">
    <source>
        <dbReference type="PROSITE-ProRule" id="PRU00169"/>
    </source>
</evidence>
<evidence type="ECO:0000259" key="8">
    <source>
        <dbReference type="PROSITE" id="PS50110"/>
    </source>
</evidence>
<evidence type="ECO:0000256" key="2">
    <source>
        <dbReference type="ARBA" id="ARBA00023012"/>
    </source>
</evidence>
<proteinExistence type="predicted"/>
<dbReference type="Pfam" id="PF00072">
    <property type="entry name" value="Response_reg"/>
    <property type="match status" value="1"/>
</dbReference>
<dbReference type="EMBL" id="MSIF01000003">
    <property type="protein sequence ID" value="OLF12057.1"/>
    <property type="molecule type" value="Genomic_DNA"/>
</dbReference>
<feature type="domain" description="OmpR/PhoB-type" evidence="9">
    <location>
        <begin position="122"/>
        <end position="218"/>
    </location>
</feature>
<dbReference type="SMART" id="SM00448">
    <property type="entry name" value="REC"/>
    <property type="match status" value="1"/>
</dbReference>
<keyword evidence="1 6" id="KW-0597">Phosphoprotein</keyword>
<accession>A0A7Z0WPM1</accession>
<dbReference type="PROSITE" id="PS51755">
    <property type="entry name" value="OMPR_PHOB"/>
    <property type="match status" value="1"/>
</dbReference>
<reference evidence="10 11" key="1">
    <citation type="submission" date="2016-12" db="EMBL/GenBank/DDBJ databases">
        <title>The draft genome sequence of Actinophytocola xinjiangensis.</title>
        <authorList>
            <person name="Wang W."/>
            <person name="Yuan L."/>
        </authorList>
    </citation>
    <scope>NUCLEOTIDE SEQUENCE [LARGE SCALE GENOMIC DNA]</scope>
    <source>
        <strain evidence="10 11">CGMCC 4.4663</strain>
    </source>
</reference>
<feature type="DNA-binding region" description="OmpR/PhoB-type" evidence="7">
    <location>
        <begin position="122"/>
        <end position="218"/>
    </location>
</feature>
<dbReference type="PANTHER" id="PTHR48111">
    <property type="entry name" value="REGULATOR OF RPOS"/>
    <property type="match status" value="1"/>
</dbReference>
<dbReference type="InterPro" id="IPR039420">
    <property type="entry name" value="WalR-like"/>
</dbReference>
<evidence type="ECO:0000259" key="9">
    <source>
        <dbReference type="PROSITE" id="PS51755"/>
    </source>
</evidence>
<dbReference type="Proteomes" id="UP000185696">
    <property type="component" value="Unassembled WGS sequence"/>
</dbReference>
<feature type="modified residue" description="4-aspartylphosphate" evidence="6">
    <location>
        <position position="49"/>
    </location>
</feature>
<evidence type="ECO:0000256" key="1">
    <source>
        <dbReference type="ARBA" id="ARBA00022553"/>
    </source>
</evidence>
<dbReference type="AlphaFoldDB" id="A0A7Z0WPM1"/>
<dbReference type="OrthoDB" id="4527530at2"/>
<dbReference type="SMART" id="SM00862">
    <property type="entry name" value="Trans_reg_C"/>
    <property type="match status" value="1"/>
</dbReference>